<evidence type="ECO:0000256" key="1">
    <source>
        <dbReference type="SAM" id="MobiDB-lite"/>
    </source>
</evidence>
<evidence type="ECO:0000313" key="3">
    <source>
        <dbReference type="Proteomes" id="UP000290540"/>
    </source>
</evidence>
<sequence>MQFLGIRHLPIYDFVDKDGFILRSLRTLNEEWTEIIDEDRLLIEQLHALDREFEEAFQCRNESVADFIRGYWWRRMKEVKRDLAKPLSGSDKRGLLEVGVMLKEGTESSFDSDLDEITTSEDEYEHNDMSD</sequence>
<dbReference type="AlphaFoldDB" id="A0A4Q2VP49"/>
<dbReference type="Proteomes" id="UP000290540">
    <property type="component" value="Unassembled WGS sequence"/>
</dbReference>
<feature type="compositionally biased region" description="Acidic residues" evidence="1">
    <location>
        <begin position="110"/>
        <end position="125"/>
    </location>
</feature>
<comment type="caution">
    <text evidence="2">The sequence shown here is derived from an EMBL/GenBank/DDBJ whole genome shotgun (WGS) entry which is preliminary data.</text>
</comment>
<dbReference type="EMBL" id="MQTW01000063">
    <property type="protein sequence ID" value="RYC88336.1"/>
    <property type="molecule type" value="Genomic_DNA"/>
</dbReference>
<reference evidence="2 3" key="1">
    <citation type="submission" date="2016-12" db="EMBL/GenBank/DDBJ databases">
        <title>Draft genome sequence of Fusarium oxysporum causing rot on Narcissus.</title>
        <authorList>
            <person name="Armitage A.D."/>
            <person name="Taylor A."/>
            <person name="Clarkson J.P."/>
            <person name="Harrison R.J."/>
            <person name="Jackson A.C."/>
        </authorList>
    </citation>
    <scope>NUCLEOTIDE SEQUENCE [LARGE SCALE GENOMIC DNA]</scope>
    <source>
        <strain evidence="2 3">N139</strain>
    </source>
</reference>
<proteinExistence type="predicted"/>
<organism evidence="2 3">
    <name type="scientific">Fusarium oxysporum f. sp. narcissi</name>
    <dbReference type="NCBI Taxonomy" id="451672"/>
    <lineage>
        <taxon>Eukaryota</taxon>
        <taxon>Fungi</taxon>
        <taxon>Dikarya</taxon>
        <taxon>Ascomycota</taxon>
        <taxon>Pezizomycotina</taxon>
        <taxon>Sordariomycetes</taxon>
        <taxon>Hypocreomycetidae</taxon>
        <taxon>Hypocreales</taxon>
        <taxon>Nectriaceae</taxon>
        <taxon>Fusarium</taxon>
        <taxon>Fusarium oxysporum species complex</taxon>
    </lineage>
</organism>
<evidence type="ECO:0000313" key="2">
    <source>
        <dbReference type="EMBL" id="RYC88336.1"/>
    </source>
</evidence>
<accession>A0A4Q2VP49</accession>
<protein>
    <submittedName>
        <fullName evidence="2">Uncharacterized protein</fullName>
    </submittedName>
</protein>
<name>A0A4Q2VP49_FUSOX</name>
<gene>
    <name evidence="2" type="ORF">BFJ63_vAg8735</name>
</gene>
<feature type="region of interest" description="Disordered" evidence="1">
    <location>
        <begin position="107"/>
        <end position="131"/>
    </location>
</feature>